<dbReference type="SMART" id="SM00530">
    <property type="entry name" value="HTH_XRE"/>
    <property type="match status" value="1"/>
</dbReference>
<gene>
    <name evidence="3" type="ORF">CIB87_10755</name>
</gene>
<dbReference type="RefSeq" id="WP_114895484.1">
    <property type="nucleotide sequence ID" value="NZ_CP022674.1"/>
</dbReference>
<name>A0AA86IEB0_PRIMG</name>
<evidence type="ECO:0000313" key="3">
    <source>
        <dbReference type="EMBL" id="AXI29467.1"/>
    </source>
</evidence>
<dbReference type="EMBL" id="CP022674">
    <property type="protein sequence ID" value="AXI29467.1"/>
    <property type="molecule type" value="Genomic_DNA"/>
</dbReference>
<dbReference type="Gene3D" id="1.10.260.40">
    <property type="entry name" value="lambda repressor-like DNA-binding domains"/>
    <property type="match status" value="1"/>
</dbReference>
<dbReference type="PROSITE" id="PS50943">
    <property type="entry name" value="HTH_CROC1"/>
    <property type="match status" value="1"/>
</dbReference>
<dbReference type="Gene3D" id="1.10.10.2910">
    <property type="match status" value="1"/>
</dbReference>
<dbReference type="Proteomes" id="UP000253834">
    <property type="component" value="Chromosome"/>
</dbReference>
<dbReference type="CDD" id="cd00093">
    <property type="entry name" value="HTH_XRE"/>
    <property type="match status" value="1"/>
</dbReference>
<dbReference type="PANTHER" id="PTHR43236:SF1">
    <property type="entry name" value="BLL7220 PROTEIN"/>
    <property type="match status" value="1"/>
</dbReference>
<dbReference type="AlphaFoldDB" id="A0AA86IEB0"/>
<dbReference type="InterPro" id="IPR010982">
    <property type="entry name" value="Lambda_DNA-bd_dom_sf"/>
</dbReference>
<dbReference type="SUPFAM" id="SSF47413">
    <property type="entry name" value="lambda repressor-like DNA-binding domains"/>
    <property type="match status" value="1"/>
</dbReference>
<proteinExistence type="inferred from homology"/>
<dbReference type="GO" id="GO:0003677">
    <property type="term" value="F:DNA binding"/>
    <property type="evidence" value="ECO:0007669"/>
    <property type="project" value="InterPro"/>
</dbReference>
<dbReference type="InterPro" id="IPR010359">
    <property type="entry name" value="IrrE_HExxH"/>
</dbReference>
<protein>
    <recommendedName>
        <fullName evidence="2">HTH cro/C1-type domain-containing protein</fullName>
    </recommendedName>
</protein>
<organism evidence="3 4">
    <name type="scientific">Priestia megaterium</name>
    <name type="common">Bacillus megaterium</name>
    <dbReference type="NCBI Taxonomy" id="1404"/>
    <lineage>
        <taxon>Bacteria</taxon>
        <taxon>Bacillati</taxon>
        <taxon>Bacillota</taxon>
        <taxon>Bacilli</taxon>
        <taxon>Bacillales</taxon>
        <taxon>Bacillaceae</taxon>
        <taxon>Priestia</taxon>
    </lineage>
</organism>
<feature type="domain" description="HTH cro/C1-type" evidence="2">
    <location>
        <begin position="16"/>
        <end position="71"/>
    </location>
</feature>
<dbReference type="InterPro" id="IPR001387">
    <property type="entry name" value="Cro/C1-type_HTH"/>
</dbReference>
<accession>A0AA86IEB0</accession>
<dbReference type="PANTHER" id="PTHR43236">
    <property type="entry name" value="ANTITOXIN HIGA1"/>
    <property type="match status" value="1"/>
</dbReference>
<evidence type="ECO:0000259" key="2">
    <source>
        <dbReference type="PROSITE" id="PS50943"/>
    </source>
</evidence>
<evidence type="ECO:0000313" key="4">
    <source>
        <dbReference type="Proteomes" id="UP000253834"/>
    </source>
</evidence>
<dbReference type="Pfam" id="PF01381">
    <property type="entry name" value="HTH_3"/>
    <property type="match status" value="1"/>
</dbReference>
<comment type="similarity">
    <text evidence="1">Belongs to the short-chain fatty acyl-CoA assimilation regulator (ScfR) family.</text>
</comment>
<reference evidence="3 4" key="1">
    <citation type="submission" date="2017-07" db="EMBL/GenBank/DDBJ databases">
        <title>Isolation and development of strain Bacillus megaterium SR7 for enhanced growth and metabolite production under supercritical carbon dioxide.</title>
        <authorList>
            <person name="Freedman A.J.E."/>
            <person name="Peet K.C."/>
            <person name="Boock J.T."/>
            <person name="Penn K."/>
            <person name="Prather K.L.J."/>
            <person name="Thompson J.R."/>
        </authorList>
    </citation>
    <scope>NUCLEOTIDE SEQUENCE [LARGE SCALE GENOMIC DNA]</scope>
    <source>
        <strain evidence="3 4">SR7</strain>
    </source>
</reference>
<sequence>MGVKNNPNKIFQPQNLREAREVRGLTVRDLAQEIGLGSHQALSKYENGKSLPPADVLMKIMGVLDLPYSYFFDERTREDVGGIVYFRSRANATAKLKKIHKVKVAWLMKIYNYFEEFLDFPESDLFETQFNRNGMFTPTHYDEIEKIALKLRMHWNLNNGPITDITHLFEKHGIVVSIISGEDISIDACSKWVGNKLFIIVGNDRAVPSRIKFSLAHELGHYLIHKHVKEEEFNKKDVYKRMEDEANHFASSFLLPAQTFSEELVSTSLDYYRLLKGRWQVSMQMMIYRSKELNIINEHQSAYLWKLIARKGWRIKEPNDEVLLKESPSILKEAVNLLVDNDVRTKKQLYEEIKLNKRDIEALTGLPMGYFDESEERGKIVSFKKR</sequence>
<dbReference type="InterPro" id="IPR052345">
    <property type="entry name" value="Rad_response_metalloprotease"/>
</dbReference>
<evidence type="ECO:0000256" key="1">
    <source>
        <dbReference type="ARBA" id="ARBA00007227"/>
    </source>
</evidence>
<dbReference type="Pfam" id="PF06114">
    <property type="entry name" value="Peptidase_M78"/>
    <property type="match status" value="1"/>
</dbReference>